<feature type="compositionally biased region" description="Basic residues" evidence="9">
    <location>
        <begin position="70"/>
        <end position="83"/>
    </location>
</feature>
<evidence type="ECO:0000256" key="3">
    <source>
        <dbReference type="ARBA" id="ARBA00022473"/>
    </source>
</evidence>
<dbReference type="SMART" id="SM00389">
    <property type="entry name" value="HOX"/>
    <property type="match status" value="1"/>
</dbReference>
<dbReference type="Gene3D" id="1.10.10.60">
    <property type="entry name" value="Homeodomain-like"/>
    <property type="match status" value="1"/>
</dbReference>
<name>A0AAJ7X211_PETMA</name>
<evidence type="ECO:0000313" key="12">
    <source>
        <dbReference type="RefSeq" id="XP_032818406.1"/>
    </source>
</evidence>
<dbReference type="PRINTS" id="PR00024">
    <property type="entry name" value="HOMEOBOX"/>
</dbReference>
<accession>A0AAJ7X211</accession>
<keyword evidence="3" id="KW-0217">Developmental protein</keyword>
<dbReference type="GO" id="GO:0005634">
    <property type="term" value="C:nucleus"/>
    <property type="evidence" value="ECO:0007669"/>
    <property type="project" value="UniProtKB-SubCell"/>
</dbReference>
<dbReference type="RefSeq" id="XP_032818406.1">
    <property type="nucleotide sequence ID" value="XM_032962515.1"/>
</dbReference>
<dbReference type="GO" id="GO:0030154">
    <property type="term" value="P:cell differentiation"/>
    <property type="evidence" value="ECO:0007669"/>
    <property type="project" value="TreeGrafter"/>
</dbReference>
<evidence type="ECO:0000256" key="4">
    <source>
        <dbReference type="ARBA" id="ARBA00023125"/>
    </source>
</evidence>
<evidence type="ECO:0000259" key="10">
    <source>
        <dbReference type="PROSITE" id="PS50071"/>
    </source>
</evidence>
<dbReference type="InterPro" id="IPR020479">
    <property type="entry name" value="HD_metazoa"/>
</dbReference>
<dbReference type="Pfam" id="PF00046">
    <property type="entry name" value="Homeodomain"/>
    <property type="match status" value="1"/>
</dbReference>
<evidence type="ECO:0000256" key="8">
    <source>
        <dbReference type="RuleBase" id="RU000682"/>
    </source>
</evidence>
<feature type="compositionally biased region" description="Low complexity" evidence="9">
    <location>
        <begin position="356"/>
        <end position="367"/>
    </location>
</feature>
<keyword evidence="5 7" id="KW-0371">Homeobox</keyword>
<comment type="subcellular location">
    <subcellularLocation>
        <location evidence="1 7 8">Nucleus</location>
    </subcellularLocation>
</comment>
<comment type="similarity">
    <text evidence="2">Belongs to the NK-2 homeobox family.</text>
</comment>
<dbReference type="InterPro" id="IPR009057">
    <property type="entry name" value="Homeodomain-like_sf"/>
</dbReference>
<proteinExistence type="inferred from homology"/>
<protein>
    <submittedName>
        <fullName evidence="12">Homeobox protein Nkx-2.4-like</fullName>
    </submittedName>
</protein>
<dbReference type="KEGG" id="pmrn:116947097"/>
<feature type="domain" description="Homeobox" evidence="10">
    <location>
        <begin position="224"/>
        <end position="284"/>
    </location>
</feature>
<evidence type="ECO:0000256" key="7">
    <source>
        <dbReference type="PROSITE-ProRule" id="PRU00108"/>
    </source>
</evidence>
<dbReference type="AlphaFoldDB" id="A0AAJ7X211"/>
<dbReference type="SUPFAM" id="SSF46689">
    <property type="entry name" value="Homeodomain-like"/>
    <property type="match status" value="1"/>
</dbReference>
<dbReference type="PANTHER" id="PTHR24340:SF41">
    <property type="entry name" value="MUSCLE-SPECIFIC HOMEOBOX PROTEIN TINMAN-RELATED"/>
    <property type="match status" value="1"/>
</dbReference>
<dbReference type="Proteomes" id="UP001318040">
    <property type="component" value="Chromosome 29"/>
</dbReference>
<evidence type="ECO:0000256" key="9">
    <source>
        <dbReference type="SAM" id="MobiDB-lite"/>
    </source>
</evidence>
<organism evidence="11 12">
    <name type="scientific">Petromyzon marinus</name>
    <name type="common">Sea lamprey</name>
    <dbReference type="NCBI Taxonomy" id="7757"/>
    <lineage>
        <taxon>Eukaryota</taxon>
        <taxon>Metazoa</taxon>
        <taxon>Chordata</taxon>
        <taxon>Craniata</taxon>
        <taxon>Vertebrata</taxon>
        <taxon>Cyclostomata</taxon>
        <taxon>Hyperoartia</taxon>
        <taxon>Petromyzontiformes</taxon>
        <taxon>Petromyzontidae</taxon>
        <taxon>Petromyzon</taxon>
    </lineage>
</organism>
<feature type="compositionally biased region" description="Low complexity" evidence="9">
    <location>
        <begin position="379"/>
        <end position="390"/>
    </location>
</feature>
<dbReference type="FunFam" id="1.10.10.60:FF:000101">
    <property type="entry name" value="NK2 homeobox 8"/>
    <property type="match status" value="1"/>
</dbReference>
<feature type="region of interest" description="Disordered" evidence="9">
    <location>
        <begin position="283"/>
        <end position="390"/>
    </location>
</feature>
<dbReference type="CDD" id="cd00086">
    <property type="entry name" value="homeodomain"/>
    <property type="match status" value="1"/>
</dbReference>
<evidence type="ECO:0000256" key="2">
    <source>
        <dbReference type="ARBA" id="ARBA00005661"/>
    </source>
</evidence>
<feature type="compositionally biased region" description="Low complexity" evidence="9">
    <location>
        <begin position="48"/>
        <end position="69"/>
    </location>
</feature>
<dbReference type="PANTHER" id="PTHR24340">
    <property type="entry name" value="HOMEOBOX PROTEIN NKX"/>
    <property type="match status" value="1"/>
</dbReference>
<dbReference type="InterPro" id="IPR017970">
    <property type="entry name" value="Homeobox_CS"/>
</dbReference>
<dbReference type="GO" id="GO:0000978">
    <property type="term" value="F:RNA polymerase II cis-regulatory region sequence-specific DNA binding"/>
    <property type="evidence" value="ECO:0007669"/>
    <property type="project" value="TreeGrafter"/>
</dbReference>
<feature type="DNA-binding region" description="Homeobox" evidence="7">
    <location>
        <begin position="226"/>
        <end position="285"/>
    </location>
</feature>
<keyword evidence="4 7" id="KW-0238">DNA-binding</keyword>
<reference evidence="12" key="1">
    <citation type="submission" date="2025-08" db="UniProtKB">
        <authorList>
            <consortium name="RefSeq"/>
        </authorList>
    </citation>
    <scope>IDENTIFICATION</scope>
    <source>
        <tissue evidence="12">Sperm</tissue>
    </source>
</reference>
<keyword evidence="11" id="KW-1185">Reference proteome</keyword>
<dbReference type="InterPro" id="IPR001356">
    <property type="entry name" value="HD"/>
</dbReference>
<feature type="compositionally biased region" description="Low complexity" evidence="9">
    <location>
        <begin position="114"/>
        <end position="123"/>
    </location>
</feature>
<feature type="compositionally biased region" description="Basic and acidic residues" evidence="9">
    <location>
        <begin position="316"/>
        <end position="330"/>
    </location>
</feature>
<evidence type="ECO:0000256" key="5">
    <source>
        <dbReference type="ARBA" id="ARBA00023155"/>
    </source>
</evidence>
<sequence length="419" mass="46568">MSLSPKPQCRTQFSVAHILSPFEEAFRKVSAMDVPSTFGVSFSNAYRQQQQQQQQLHEQQQQQHQPGQQHHNHQHQTHHHHHQQQQQLLQQHGQDHQLHHHPHHHHHHHHHQHLNQSLAQHQQTAPSSFHHGSVQSYGALGAGLGGLADIHHGYTDATSTSSAAWLSPAQEAVRFHSSESSCYCLFSRFVHGASTSVSSATPSDPERGSGVHAGAGVPFLQAGVRMRKRRVLFSQGQVYELERRFKLQKYLSAPEREHLASMIHLTPTQVKIWFQNHRYKMKRQTKEKTPGALRQSSTADGGEVSLSPRTIGGSPEDVKKELKSAQERLESASVGSEGSGHALAAERGMFPCANFSGHPSGQQQQQQQPPPHQHHHHLQMSSPPHQAAAASRLLAASHACDYEGLLQATGGALSCGRLW</sequence>
<gene>
    <name evidence="12" type="primary">LOC116947097</name>
</gene>
<evidence type="ECO:0000256" key="6">
    <source>
        <dbReference type="ARBA" id="ARBA00023242"/>
    </source>
</evidence>
<keyword evidence="6 7" id="KW-0539">Nucleus</keyword>
<evidence type="ECO:0000256" key="1">
    <source>
        <dbReference type="ARBA" id="ARBA00004123"/>
    </source>
</evidence>
<dbReference type="GO" id="GO:0000981">
    <property type="term" value="F:DNA-binding transcription factor activity, RNA polymerase II-specific"/>
    <property type="evidence" value="ECO:0007669"/>
    <property type="project" value="InterPro"/>
</dbReference>
<dbReference type="PROSITE" id="PS00027">
    <property type="entry name" value="HOMEOBOX_1"/>
    <property type="match status" value="1"/>
</dbReference>
<dbReference type="PROSITE" id="PS50071">
    <property type="entry name" value="HOMEOBOX_2"/>
    <property type="match status" value="1"/>
</dbReference>
<feature type="region of interest" description="Disordered" evidence="9">
    <location>
        <begin position="46"/>
        <end position="133"/>
    </location>
</feature>
<dbReference type="InterPro" id="IPR050394">
    <property type="entry name" value="Homeobox_NK-like"/>
</dbReference>
<evidence type="ECO:0000313" key="11">
    <source>
        <dbReference type="Proteomes" id="UP001318040"/>
    </source>
</evidence>
<feature type="compositionally biased region" description="Basic residues" evidence="9">
    <location>
        <begin position="98"/>
        <end position="113"/>
    </location>
</feature>